<comment type="caution">
    <text evidence="1">The sequence shown here is derived from an EMBL/GenBank/DDBJ whole genome shotgun (WGS) entry which is preliminary data.</text>
</comment>
<dbReference type="Proteomes" id="UP000494216">
    <property type="component" value="Unassembled WGS sequence"/>
</dbReference>
<protein>
    <submittedName>
        <fullName evidence="1">Uncharacterized protein</fullName>
    </submittedName>
</protein>
<name>A0A8S0WQA1_9GAMM</name>
<dbReference type="RefSeq" id="WP_174626193.1">
    <property type="nucleotide sequence ID" value="NZ_CADCXN010000069.1"/>
</dbReference>
<sequence>MNIWAIDKDVPLKLLLLELVHRYGEDTLALNNQEQHYQAIELGSRDEPGLSAYIYTFGQNAGCYGIDLKYPIFAHTITGENENLTLEQIIEILSVHLFS</sequence>
<accession>A0A8S0WQA1</accession>
<evidence type="ECO:0000313" key="1">
    <source>
        <dbReference type="EMBL" id="CAA9891315.1"/>
    </source>
</evidence>
<gene>
    <name evidence="1" type="ORF">METHB2_40015</name>
</gene>
<dbReference type="AlphaFoldDB" id="A0A8S0WQA1"/>
<reference evidence="1 2" key="1">
    <citation type="submission" date="2020-02" db="EMBL/GenBank/DDBJ databases">
        <authorList>
            <person name="Hogendoorn C."/>
        </authorList>
    </citation>
    <scope>NUCLEOTIDE SEQUENCE [LARGE SCALE GENOMIC DNA]</scope>
    <source>
        <strain evidence="1">METHB21</strain>
    </source>
</reference>
<keyword evidence="2" id="KW-1185">Reference proteome</keyword>
<dbReference type="EMBL" id="CADCXN010000069">
    <property type="protein sequence ID" value="CAA9891315.1"/>
    <property type="molecule type" value="Genomic_DNA"/>
</dbReference>
<proteinExistence type="predicted"/>
<organism evidence="1 2">
    <name type="scientific">Candidatus Methylobacter favarea</name>
    <dbReference type="NCBI Taxonomy" id="2707345"/>
    <lineage>
        <taxon>Bacteria</taxon>
        <taxon>Pseudomonadati</taxon>
        <taxon>Pseudomonadota</taxon>
        <taxon>Gammaproteobacteria</taxon>
        <taxon>Methylococcales</taxon>
        <taxon>Methylococcaceae</taxon>
        <taxon>Methylobacter</taxon>
    </lineage>
</organism>
<evidence type="ECO:0000313" key="2">
    <source>
        <dbReference type="Proteomes" id="UP000494216"/>
    </source>
</evidence>